<reference evidence="2 3" key="1">
    <citation type="submission" date="2020-06" db="EMBL/GenBank/DDBJ databases">
        <title>Rheinheimera sp. nov., a marine bacterium isolated from coastal.</title>
        <authorList>
            <person name="Yu Q."/>
            <person name="Qi Y."/>
            <person name="Pu J."/>
        </authorList>
    </citation>
    <scope>NUCLEOTIDE SEQUENCE [LARGE SCALE GENOMIC DNA]</scope>
    <source>
        <strain evidence="2 3">YQF-2</strain>
    </source>
</reference>
<accession>A0A7Y5AR56</accession>
<dbReference type="AlphaFoldDB" id="A0A7Y5AR56"/>
<organism evidence="2 3">
    <name type="scientific">Rheinheimera lutimaris</name>
    <dbReference type="NCBI Taxonomy" id="2740584"/>
    <lineage>
        <taxon>Bacteria</taxon>
        <taxon>Pseudomonadati</taxon>
        <taxon>Pseudomonadota</taxon>
        <taxon>Gammaproteobacteria</taxon>
        <taxon>Chromatiales</taxon>
        <taxon>Chromatiaceae</taxon>
        <taxon>Rheinheimera</taxon>
    </lineage>
</organism>
<gene>
    <name evidence="2" type="ORF">HRH59_09500</name>
</gene>
<feature type="transmembrane region" description="Helical" evidence="1">
    <location>
        <begin position="120"/>
        <end position="140"/>
    </location>
</feature>
<keyword evidence="1" id="KW-0472">Membrane</keyword>
<sequence>MAVTFSNRLSALLPALVLTTVLACITQSAFNLAAIAPLSGGINPGDIVATIWFDLRHFSLTYAPIALINLSVVALVLYVLPATRRYWLAAMIGAALLYLMLLLINAIAPMPTLIAATRSTAGLISMLLCSSAGALCYVGLVQRRVVHG</sequence>
<name>A0A7Y5AR56_9GAMM</name>
<proteinExistence type="predicted"/>
<keyword evidence="3" id="KW-1185">Reference proteome</keyword>
<feature type="transmembrane region" description="Helical" evidence="1">
    <location>
        <begin position="86"/>
        <end position="108"/>
    </location>
</feature>
<evidence type="ECO:0000256" key="1">
    <source>
        <dbReference type="SAM" id="Phobius"/>
    </source>
</evidence>
<keyword evidence="1" id="KW-0812">Transmembrane</keyword>
<comment type="caution">
    <text evidence="2">The sequence shown here is derived from an EMBL/GenBank/DDBJ whole genome shotgun (WGS) entry which is preliminary data.</text>
</comment>
<dbReference type="RefSeq" id="WP_173501026.1">
    <property type="nucleotide sequence ID" value="NZ_JABSOD010000007.1"/>
</dbReference>
<feature type="transmembrane region" description="Helical" evidence="1">
    <location>
        <begin position="60"/>
        <end position="80"/>
    </location>
</feature>
<dbReference type="EMBL" id="JABSOD010000007">
    <property type="protein sequence ID" value="NRQ42784.1"/>
    <property type="molecule type" value="Genomic_DNA"/>
</dbReference>
<keyword evidence="1" id="KW-1133">Transmembrane helix</keyword>
<evidence type="ECO:0000313" key="3">
    <source>
        <dbReference type="Proteomes" id="UP000523161"/>
    </source>
</evidence>
<dbReference type="Proteomes" id="UP000523161">
    <property type="component" value="Unassembled WGS sequence"/>
</dbReference>
<evidence type="ECO:0000313" key="2">
    <source>
        <dbReference type="EMBL" id="NRQ42784.1"/>
    </source>
</evidence>
<protein>
    <submittedName>
        <fullName evidence="2">Uncharacterized protein</fullName>
    </submittedName>
</protein>